<sequence>MSTTDQTAAVQEAPTLRGARVVILVGALMLTVLAFQLNASLLSPALPAISRDLLVDANAVSQVQSLFFLSGSVLGMVISRWSDTIGRRPALFITLGMLLVGTGLTLIAPSLPVLLAGRILQGSASGSFTIAFLVLAEELTAKQFGIAVGIVTAVNGGLGGLDGYIGGSVTDAFGWRAVFLIILGVSILATVSVIFAVPWHRRSAARRMDWVGAALLAVFLVSLTQLIGALSSNGLSDAASLLWLAGAVGSAVAFVAVERKTRQPLIPVPALRSRKVWPVLMSTFLTLAGVFSSTNFTIILLSQDHKVGYGLDASISGLLYLTPTAFAGVIAATVAGWLAQKMGWVVSLRVSTALLCCFPQPWRSSPSTRGSPSGS</sequence>
<feature type="transmembrane region" description="Helical" evidence="5">
    <location>
        <begin position="21"/>
        <end position="39"/>
    </location>
</feature>
<dbReference type="InterPro" id="IPR036259">
    <property type="entry name" value="MFS_trans_sf"/>
</dbReference>
<keyword evidence="8" id="KW-1185">Reference proteome</keyword>
<gene>
    <name evidence="7" type="ORF">SPF06_14760</name>
</gene>
<dbReference type="Pfam" id="PF07690">
    <property type="entry name" value="MFS_1"/>
    <property type="match status" value="1"/>
</dbReference>
<feature type="transmembrane region" description="Helical" evidence="5">
    <location>
        <begin position="210"/>
        <end position="232"/>
    </location>
</feature>
<dbReference type="PANTHER" id="PTHR23501:SF197">
    <property type="entry name" value="COMD"/>
    <property type="match status" value="1"/>
</dbReference>
<keyword evidence="3 5" id="KW-1133">Transmembrane helix</keyword>
<dbReference type="EMBL" id="JAYGGQ010000011">
    <property type="protein sequence ID" value="MEA5455994.1"/>
    <property type="molecule type" value="Genomic_DNA"/>
</dbReference>
<feature type="transmembrane region" description="Helical" evidence="5">
    <location>
        <begin position="90"/>
        <end position="109"/>
    </location>
</feature>
<feature type="transmembrane region" description="Helical" evidence="5">
    <location>
        <begin position="238"/>
        <end position="257"/>
    </location>
</feature>
<comment type="subcellular location">
    <subcellularLocation>
        <location evidence="1">Cell membrane</location>
        <topology evidence="1">Multi-pass membrane protein</topology>
    </subcellularLocation>
</comment>
<proteinExistence type="predicted"/>
<feature type="transmembrane region" description="Helical" evidence="5">
    <location>
        <begin position="115"/>
        <end position="135"/>
    </location>
</feature>
<feature type="transmembrane region" description="Helical" evidence="5">
    <location>
        <begin position="277"/>
        <end position="298"/>
    </location>
</feature>
<evidence type="ECO:0000256" key="1">
    <source>
        <dbReference type="ARBA" id="ARBA00004651"/>
    </source>
</evidence>
<keyword evidence="4 5" id="KW-0472">Membrane</keyword>
<dbReference type="InterPro" id="IPR011701">
    <property type="entry name" value="MFS"/>
</dbReference>
<dbReference type="PANTHER" id="PTHR23501">
    <property type="entry name" value="MAJOR FACILITATOR SUPERFAMILY"/>
    <property type="match status" value="1"/>
</dbReference>
<evidence type="ECO:0000259" key="6">
    <source>
        <dbReference type="PROSITE" id="PS50850"/>
    </source>
</evidence>
<feature type="domain" description="Major facilitator superfamily (MFS) profile" evidence="6">
    <location>
        <begin position="24"/>
        <end position="375"/>
    </location>
</feature>
<evidence type="ECO:0000256" key="3">
    <source>
        <dbReference type="ARBA" id="ARBA00022989"/>
    </source>
</evidence>
<evidence type="ECO:0000256" key="5">
    <source>
        <dbReference type="SAM" id="Phobius"/>
    </source>
</evidence>
<name>A0ABU5T8J6_9MICC</name>
<evidence type="ECO:0000313" key="8">
    <source>
        <dbReference type="Proteomes" id="UP001304769"/>
    </source>
</evidence>
<dbReference type="SUPFAM" id="SSF103473">
    <property type="entry name" value="MFS general substrate transporter"/>
    <property type="match status" value="1"/>
</dbReference>
<reference evidence="7 8" key="1">
    <citation type="submission" date="2023-12" db="EMBL/GenBank/DDBJ databases">
        <title>Sinomonas terricola sp. nov, isolated from litchi orchard soil in Guangdong, PR China.</title>
        <authorList>
            <person name="Jiaxin W."/>
            <person name="Yang Z."/>
            <person name="Honghui Z."/>
        </authorList>
    </citation>
    <scope>NUCLEOTIDE SEQUENCE [LARGE SCALE GENOMIC DNA]</scope>
    <source>
        <strain evidence="7 8">JGH33</strain>
    </source>
</reference>
<protein>
    <submittedName>
        <fullName evidence="7">MFS transporter</fullName>
    </submittedName>
</protein>
<feature type="transmembrane region" description="Helical" evidence="5">
    <location>
        <begin position="177"/>
        <end position="198"/>
    </location>
</feature>
<dbReference type="RefSeq" id="WP_323279882.1">
    <property type="nucleotide sequence ID" value="NZ_JAYGGQ010000011.1"/>
</dbReference>
<organism evidence="7 8">
    <name type="scientific">Sinomonas terricola</name>
    <dbReference type="NCBI Taxonomy" id="3110330"/>
    <lineage>
        <taxon>Bacteria</taxon>
        <taxon>Bacillati</taxon>
        <taxon>Actinomycetota</taxon>
        <taxon>Actinomycetes</taxon>
        <taxon>Micrococcales</taxon>
        <taxon>Micrococcaceae</taxon>
        <taxon>Sinomonas</taxon>
    </lineage>
</organism>
<feature type="transmembrane region" description="Helical" evidence="5">
    <location>
        <begin position="59"/>
        <end position="78"/>
    </location>
</feature>
<feature type="transmembrane region" description="Helical" evidence="5">
    <location>
        <begin position="318"/>
        <end position="339"/>
    </location>
</feature>
<comment type="caution">
    <text evidence="7">The sequence shown here is derived from an EMBL/GenBank/DDBJ whole genome shotgun (WGS) entry which is preliminary data.</text>
</comment>
<evidence type="ECO:0000313" key="7">
    <source>
        <dbReference type="EMBL" id="MEA5455994.1"/>
    </source>
</evidence>
<keyword evidence="2 5" id="KW-0812">Transmembrane</keyword>
<dbReference type="Gene3D" id="1.20.1250.20">
    <property type="entry name" value="MFS general substrate transporter like domains"/>
    <property type="match status" value="1"/>
</dbReference>
<dbReference type="PROSITE" id="PS50850">
    <property type="entry name" value="MFS"/>
    <property type="match status" value="1"/>
</dbReference>
<dbReference type="InterPro" id="IPR020846">
    <property type="entry name" value="MFS_dom"/>
</dbReference>
<accession>A0ABU5T8J6</accession>
<dbReference type="Proteomes" id="UP001304769">
    <property type="component" value="Unassembled WGS sequence"/>
</dbReference>
<feature type="transmembrane region" description="Helical" evidence="5">
    <location>
        <begin position="144"/>
        <end position="165"/>
    </location>
</feature>
<evidence type="ECO:0000256" key="2">
    <source>
        <dbReference type="ARBA" id="ARBA00022692"/>
    </source>
</evidence>
<evidence type="ECO:0000256" key="4">
    <source>
        <dbReference type="ARBA" id="ARBA00023136"/>
    </source>
</evidence>